<organism evidence="2 3">
    <name type="scientific">Mageeibacillus indolicus</name>
    <dbReference type="NCBI Taxonomy" id="884684"/>
    <lineage>
        <taxon>Bacteria</taxon>
        <taxon>Bacillati</taxon>
        <taxon>Bacillota</taxon>
        <taxon>Clostridia</taxon>
        <taxon>Eubacteriales</taxon>
        <taxon>Oscillospiraceae</taxon>
        <taxon>Mageeibacillus</taxon>
    </lineage>
</organism>
<comment type="caution">
    <text evidence="2">The sequence shown here is derived from an EMBL/GenBank/DDBJ whole genome shotgun (WGS) entry which is preliminary data.</text>
</comment>
<dbReference type="InterPro" id="IPR038071">
    <property type="entry name" value="UROD/MetE-like_sf"/>
</dbReference>
<feature type="domain" description="Uroporphyrinogen decarboxylase (URO-D)" evidence="1">
    <location>
        <begin position="74"/>
        <end position="332"/>
    </location>
</feature>
<dbReference type="InterPro" id="IPR000257">
    <property type="entry name" value="Uroporphyrinogen_deCOase"/>
</dbReference>
<dbReference type="Gene3D" id="3.20.20.210">
    <property type="match status" value="1"/>
</dbReference>
<sequence>MNRRELLDRLLNHEEVPRVPCGFWHHFILGADQFAGLERPDVLEKAYQGHLKYFNTVQPDIMKLMNEGFFGYPPIMGKRFEDKEDLLSIKALGPDHPWIERQVEHVKRLVDAFHDEVYCFYNIFSPLQMLRIRFDFLDLDYRRFVELAEKYPREMLEAGKEMQKDVMSLVKRLFHEAGIDGIYYCVQNIQSKLYDESMYAEIIKPIELPVLELANSISNSNILHICGYAGSVNNFAYYKDYKAKVFNWSVSTDKVSLDEGRKFFKAEAVLGGFPNTPDSLIDCGDKEELRDFALRLIKNNGFKDYIMGADCSVPNDIDDTRLRFIRDCCHEFAQEYFKG</sequence>
<evidence type="ECO:0000313" key="2">
    <source>
        <dbReference type="EMBL" id="PNH19898.1"/>
    </source>
</evidence>
<dbReference type="EMBL" id="NBZD01000001">
    <property type="protein sequence ID" value="PNH19898.1"/>
    <property type="molecule type" value="Genomic_DNA"/>
</dbReference>
<dbReference type="GO" id="GO:0006779">
    <property type="term" value="P:porphyrin-containing compound biosynthetic process"/>
    <property type="evidence" value="ECO:0007669"/>
    <property type="project" value="InterPro"/>
</dbReference>
<dbReference type="SUPFAM" id="SSF51726">
    <property type="entry name" value="UROD/MetE-like"/>
    <property type="match status" value="1"/>
</dbReference>
<evidence type="ECO:0000259" key="1">
    <source>
        <dbReference type="Pfam" id="PF01208"/>
    </source>
</evidence>
<reference evidence="3" key="1">
    <citation type="submission" date="2017-04" db="EMBL/GenBank/DDBJ databases">
        <authorList>
            <person name="Bumgarner R.E."/>
            <person name="Fredricks D.N."/>
            <person name="Srinivasan S."/>
        </authorList>
    </citation>
    <scope>NUCLEOTIDE SEQUENCE [LARGE SCALE GENOMIC DNA]</scope>
    <source>
        <strain evidence="3">KA00405</strain>
    </source>
</reference>
<dbReference type="AlphaFoldDB" id="A0A2J8B559"/>
<proteinExistence type="predicted"/>
<dbReference type="RefSeq" id="WP_034574643.1">
    <property type="nucleotide sequence ID" value="NZ_NBZD01000001.1"/>
</dbReference>
<name>A0A2J8B559_9FIRM</name>
<dbReference type="Pfam" id="PF01208">
    <property type="entry name" value="URO-D"/>
    <property type="match status" value="1"/>
</dbReference>
<evidence type="ECO:0000313" key="3">
    <source>
        <dbReference type="Proteomes" id="UP000236394"/>
    </source>
</evidence>
<protein>
    <recommendedName>
        <fullName evidence="1">Uroporphyrinogen decarboxylase (URO-D) domain-containing protein</fullName>
    </recommendedName>
</protein>
<accession>A0A2J8B559</accession>
<dbReference type="GO" id="GO:0004853">
    <property type="term" value="F:uroporphyrinogen decarboxylase activity"/>
    <property type="evidence" value="ECO:0007669"/>
    <property type="project" value="InterPro"/>
</dbReference>
<gene>
    <name evidence="2" type="ORF">B7R76_03235</name>
</gene>
<dbReference type="Proteomes" id="UP000236394">
    <property type="component" value="Unassembled WGS sequence"/>
</dbReference>